<name>H5TS63_GORO1</name>
<comment type="caution">
    <text evidence="2">The sequence shown here is derived from an EMBL/GenBank/DDBJ whole genome shotgun (WGS) entry which is preliminary data.</text>
</comment>
<protein>
    <submittedName>
        <fullName evidence="2">Uncharacterized protein</fullName>
    </submittedName>
</protein>
<sequence>MGMLHEMRRLSDRIGEAQTDLRSARAAVEELKTSPTFAQLPADGQMLLTIVANKLDSVHSTLAETDESITG</sequence>
<feature type="coiled-coil region" evidence="1">
    <location>
        <begin position="7"/>
        <end position="34"/>
    </location>
</feature>
<dbReference type="Proteomes" id="UP000005038">
    <property type="component" value="Unassembled WGS sequence"/>
</dbReference>
<evidence type="ECO:0000256" key="1">
    <source>
        <dbReference type="SAM" id="Coils"/>
    </source>
</evidence>
<dbReference type="RefSeq" id="WP_007240503.1">
    <property type="nucleotide sequence ID" value="NZ_BAFB01000207.1"/>
</dbReference>
<proteinExistence type="predicted"/>
<organism evidence="2 3">
    <name type="scientific">Gordonia otitidis (strain DSM 44809 / CCUG 52243 / JCM 12355 / NBRC 100426 / IFM 10032)</name>
    <dbReference type="NCBI Taxonomy" id="1108044"/>
    <lineage>
        <taxon>Bacteria</taxon>
        <taxon>Bacillati</taxon>
        <taxon>Actinomycetota</taxon>
        <taxon>Actinomycetes</taxon>
        <taxon>Mycobacteriales</taxon>
        <taxon>Gordoniaceae</taxon>
        <taxon>Gordonia</taxon>
    </lineage>
</organism>
<dbReference type="STRING" id="1108044.GOOTI_207_00060"/>
<reference evidence="2" key="1">
    <citation type="submission" date="2012-02" db="EMBL/GenBank/DDBJ databases">
        <title>Whole genome shotgun sequence of Gordonia otitidis NBRC 100426.</title>
        <authorList>
            <person name="Yoshida I."/>
            <person name="Hosoyama A."/>
            <person name="Tsuchikane K."/>
            <person name="Katsumata H."/>
            <person name="Yamazaki S."/>
            <person name="Fujita N."/>
        </authorList>
    </citation>
    <scope>NUCLEOTIDE SEQUENCE [LARGE SCALE GENOMIC DNA]</scope>
    <source>
        <strain evidence="2">NBRC 100426</strain>
    </source>
</reference>
<gene>
    <name evidence="2" type="ORF">GOOTI_207_00060</name>
</gene>
<evidence type="ECO:0000313" key="3">
    <source>
        <dbReference type="Proteomes" id="UP000005038"/>
    </source>
</evidence>
<keyword evidence="1" id="KW-0175">Coiled coil</keyword>
<dbReference type="EMBL" id="BAFB01000207">
    <property type="protein sequence ID" value="GAB36321.1"/>
    <property type="molecule type" value="Genomic_DNA"/>
</dbReference>
<evidence type="ECO:0000313" key="2">
    <source>
        <dbReference type="EMBL" id="GAB36321.1"/>
    </source>
</evidence>
<dbReference type="AlphaFoldDB" id="H5TS63"/>
<keyword evidence="3" id="KW-1185">Reference proteome</keyword>
<accession>H5TS63</accession>